<name>A0A328HCC5_ARTGO</name>
<feature type="chain" id="PRO_5016267844" description="Lipoprotein" evidence="8">
    <location>
        <begin position="27"/>
        <end position="281"/>
    </location>
</feature>
<dbReference type="Proteomes" id="UP000249166">
    <property type="component" value="Unassembled WGS sequence"/>
</dbReference>
<dbReference type="SUPFAM" id="SSF53850">
    <property type="entry name" value="Periplasmic binding protein-like II"/>
    <property type="match status" value="1"/>
</dbReference>
<dbReference type="OrthoDB" id="9812878at2"/>
<organism evidence="9 10">
    <name type="scientific">Arthrobacter globiformis</name>
    <dbReference type="NCBI Taxonomy" id="1665"/>
    <lineage>
        <taxon>Bacteria</taxon>
        <taxon>Bacillati</taxon>
        <taxon>Actinomycetota</taxon>
        <taxon>Actinomycetes</taxon>
        <taxon>Micrococcales</taxon>
        <taxon>Micrococcaceae</taxon>
        <taxon>Arthrobacter</taxon>
    </lineage>
</organism>
<evidence type="ECO:0000256" key="2">
    <source>
        <dbReference type="ARBA" id="ARBA00022729"/>
    </source>
</evidence>
<evidence type="ECO:0000256" key="6">
    <source>
        <dbReference type="PIRNR" id="PIRNR002854"/>
    </source>
</evidence>
<accession>A0A328HCC5</accession>
<keyword evidence="5 6" id="KW-0449">Lipoprotein</keyword>
<evidence type="ECO:0000256" key="1">
    <source>
        <dbReference type="ARBA" id="ARBA00004635"/>
    </source>
</evidence>
<proteinExistence type="inferred from homology"/>
<comment type="caution">
    <text evidence="9">The sequence shown here is derived from an EMBL/GenBank/DDBJ whole genome shotgun (WGS) entry which is preliminary data.</text>
</comment>
<keyword evidence="4" id="KW-0564">Palmitate</keyword>
<evidence type="ECO:0000256" key="3">
    <source>
        <dbReference type="ARBA" id="ARBA00023136"/>
    </source>
</evidence>
<evidence type="ECO:0000313" key="10">
    <source>
        <dbReference type="Proteomes" id="UP000249166"/>
    </source>
</evidence>
<comment type="similarity">
    <text evidence="6">Belongs to the nlpA lipoprotein family.</text>
</comment>
<dbReference type="PROSITE" id="PS51257">
    <property type="entry name" value="PROKAR_LIPOPROTEIN"/>
    <property type="match status" value="1"/>
</dbReference>
<evidence type="ECO:0000256" key="4">
    <source>
        <dbReference type="ARBA" id="ARBA00023139"/>
    </source>
</evidence>
<dbReference type="AlphaFoldDB" id="A0A328HCC5"/>
<reference evidence="9 10" key="1">
    <citation type="submission" date="2018-04" db="EMBL/GenBank/DDBJ databases">
        <title>Bacteria isolated from cave deposits of Manipur.</title>
        <authorList>
            <person name="Sahoo D."/>
            <person name="Sarangthem I."/>
            <person name="Nandeibam J."/>
        </authorList>
    </citation>
    <scope>NUCLEOTIDE SEQUENCE [LARGE SCALE GENOMIC DNA]</scope>
    <source>
        <strain evidence="10">mrc11</strain>
    </source>
</reference>
<dbReference type="Gene3D" id="3.40.190.10">
    <property type="entry name" value="Periplasmic binding protein-like II"/>
    <property type="match status" value="2"/>
</dbReference>
<dbReference type="Pfam" id="PF03180">
    <property type="entry name" value="Lipoprotein_9"/>
    <property type="match status" value="1"/>
</dbReference>
<evidence type="ECO:0000256" key="7">
    <source>
        <dbReference type="PIRSR" id="PIRSR002854-1"/>
    </source>
</evidence>
<feature type="lipid moiety-binding region" description="S-diacylglycerol cysteine" evidence="7">
    <location>
        <position position="21"/>
    </location>
</feature>
<sequence>MRKSLTLLATGIAAALALTGCGGSSAPSAESSQALDPAKPVTLTVGASPVPQAKILEFLNQDLAPKAGLKLDIKEIEDYQTPNTALSDGSLDANYYQHLPWFEDQVKTKGYDFGHGAGVHIEPYAAFSEKVKNISEIKDGAKIAITNDPSNQVRALRVLEKAGLVKDIKDDTSVIALTDAQNPKKLKFSENQPELLINDLKDPSVDLALINGNFILKAGLSTTEALAVESTENNPYANFLAWRSESKDDPRIKKLDELLHSAEVKAFIQKEWPNGDVTVAF</sequence>
<keyword evidence="2 8" id="KW-0732">Signal</keyword>
<feature type="signal peptide" evidence="8">
    <location>
        <begin position="1"/>
        <end position="26"/>
    </location>
</feature>
<keyword evidence="3" id="KW-0472">Membrane</keyword>
<dbReference type="GO" id="GO:0016020">
    <property type="term" value="C:membrane"/>
    <property type="evidence" value="ECO:0007669"/>
    <property type="project" value="UniProtKB-SubCell"/>
</dbReference>
<protein>
    <recommendedName>
        <fullName evidence="6">Lipoprotein</fullName>
    </recommendedName>
</protein>
<dbReference type="PANTHER" id="PTHR30429">
    <property type="entry name" value="D-METHIONINE-BINDING LIPOPROTEIN METQ"/>
    <property type="match status" value="1"/>
</dbReference>
<dbReference type="InterPro" id="IPR004872">
    <property type="entry name" value="Lipoprotein_NlpA"/>
</dbReference>
<gene>
    <name evidence="9" type="ORF">DBZ45_21075</name>
</gene>
<evidence type="ECO:0000313" key="9">
    <source>
        <dbReference type="EMBL" id="RAM35095.1"/>
    </source>
</evidence>
<evidence type="ECO:0000256" key="8">
    <source>
        <dbReference type="SAM" id="SignalP"/>
    </source>
</evidence>
<dbReference type="PANTHER" id="PTHR30429:SF0">
    <property type="entry name" value="METHIONINE-BINDING LIPOPROTEIN METQ"/>
    <property type="match status" value="1"/>
</dbReference>
<evidence type="ECO:0000256" key="5">
    <source>
        <dbReference type="ARBA" id="ARBA00023288"/>
    </source>
</evidence>
<dbReference type="RefSeq" id="WP_111905771.1">
    <property type="nucleotide sequence ID" value="NZ_QLNP01000105.1"/>
</dbReference>
<dbReference type="PIRSF" id="PIRSF002854">
    <property type="entry name" value="MetQ"/>
    <property type="match status" value="1"/>
</dbReference>
<dbReference type="EMBL" id="QLNP01000105">
    <property type="protein sequence ID" value="RAM35095.1"/>
    <property type="molecule type" value="Genomic_DNA"/>
</dbReference>
<comment type="subcellular location">
    <subcellularLocation>
        <location evidence="1">Membrane</location>
        <topology evidence="1">Lipid-anchor</topology>
    </subcellularLocation>
</comment>